<reference evidence="2" key="1">
    <citation type="journal article" date="2022" name="Mol. Ecol. Resour.">
        <title>The genomes of chicory, endive, great burdock and yacon provide insights into Asteraceae palaeo-polyploidization history and plant inulin production.</title>
        <authorList>
            <person name="Fan W."/>
            <person name="Wang S."/>
            <person name="Wang H."/>
            <person name="Wang A."/>
            <person name="Jiang F."/>
            <person name="Liu H."/>
            <person name="Zhao H."/>
            <person name="Xu D."/>
            <person name="Zhang Y."/>
        </authorList>
    </citation>
    <scope>NUCLEOTIDE SEQUENCE [LARGE SCALE GENOMIC DNA]</scope>
    <source>
        <strain evidence="2">cv. Yunnan</strain>
    </source>
</reference>
<protein>
    <submittedName>
        <fullName evidence="1">Uncharacterized protein</fullName>
    </submittedName>
</protein>
<name>A0ACB9I2B4_9ASTR</name>
<comment type="caution">
    <text evidence="1">The sequence shown here is derived from an EMBL/GenBank/DDBJ whole genome shotgun (WGS) entry which is preliminary data.</text>
</comment>
<gene>
    <name evidence="1" type="ORF">L1987_29970</name>
</gene>
<accession>A0ACB9I2B4</accession>
<reference evidence="1 2" key="2">
    <citation type="journal article" date="2022" name="Mol. Ecol. Resour.">
        <title>The genomes of chicory, endive, great burdock and yacon provide insights into Asteraceae paleo-polyploidization history and plant inulin production.</title>
        <authorList>
            <person name="Fan W."/>
            <person name="Wang S."/>
            <person name="Wang H."/>
            <person name="Wang A."/>
            <person name="Jiang F."/>
            <person name="Liu H."/>
            <person name="Zhao H."/>
            <person name="Xu D."/>
            <person name="Zhang Y."/>
        </authorList>
    </citation>
    <scope>NUCLEOTIDE SEQUENCE [LARGE SCALE GENOMIC DNA]</scope>
    <source>
        <strain evidence="2">cv. Yunnan</strain>
        <tissue evidence="1">Leaves</tissue>
    </source>
</reference>
<proteinExistence type="predicted"/>
<sequence>MLVFGLLLIVLLTTILIVMYNCSDQVISTQYEKQAKSREAAAKYARETIQQRQFKNFKRCLETVRITGLQETLSWTFSRTKPKSSVGPMNSHVNKKETHWIDDNLENDKSSNLENGDG</sequence>
<evidence type="ECO:0000313" key="2">
    <source>
        <dbReference type="Proteomes" id="UP001056120"/>
    </source>
</evidence>
<organism evidence="1 2">
    <name type="scientific">Smallanthus sonchifolius</name>
    <dbReference type="NCBI Taxonomy" id="185202"/>
    <lineage>
        <taxon>Eukaryota</taxon>
        <taxon>Viridiplantae</taxon>
        <taxon>Streptophyta</taxon>
        <taxon>Embryophyta</taxon>
        <taxon>Tracheophyta</taxon>
        <taxon>Spermatophyta</taxon>
        <taxon>Magnoliopsida</taxon>
        <taxon>eudicotyledons</taxon>
        <taxon>Gunneridae</taxon>
        <taxon>Pentapetalae</taxon>
        <taxon>asterids</taxon>
        <taxon>campanulids</taxon>
        <taxon>Asterales</taxon>
        <taxon>Asteraceae</taxon>
        <taxon>Asteroideae</taxon>
        <taxon>Heliantheae alliance</taxon>
        <taxon>Millerieae</taxon>
        <taxon>Smallanthus</taxon>
    </lineage>
</organism>
<keyword evidence="2" id="KW-1185">Reference proteome</keyword>
<evidence type="ECO:0000313" key="1">
    <source>
        <dbReference type="EMBL" id="KAI3801853.1"/>
    </source>
</evidence>
<dbReference type="EMBL" id="CM042027">
    <property type="protein sequence ID" value="KAI3801853.1"/>
    <property type="molecule type" value="Genomic_DNA"/>
</dbReference>
<dbReference type="Proteomes" id="UP001056120">
    <property type="component" value="Linkage Group LG10"/>
</dbReference>